<evidence type="ECO:0000256" key="1">
    <source>
        <dbReference type="ARBA" id="ARBA00004308"/>
    </source>
</evidence>
<accession>A0A1M6K2R1</accession>
<keyword evidence="4 6" id="KW-1133">Transmembrane helix</keyword>
<keyword evidence="3 6" id="KW-0812">Transmembrane</keyword>
<dbReference type="PANTHER" id="PTHR35791">
    <property type="entry name" value="UPF0754 MEMBRANE PROTEIN YHEB"/>
    <property type="match status" value="1"/>
</dbReference>
<protein>
    <recommendedName>
        <fullName evidence="9">DUF445 domain-containing protein</fullName>
    </recommendedName>
</protein>
<gene>
    <name evidence="7" type="ORF">SAMN02745751_02787</name>
</gene>
<dbReference type="AlphaFoldDB" id="A0A1M6K2R1"/>
<dbReference type="OrthoDB" id="9787430at2"/>
<evidence type="ECO:0000256" key="3">
    <source>
        <dbReference type="ARBA" id="ARBA00022692"/>
    </source>
</evidence>
<evidence type="ECO:0000313" key="7">
    <source>
        <dbReference type="EMBL" id="SHJ53246.1"/>
    </source>
</evidence>
<evidence type="ECO:0000256" key="5">
    <source>
        <dbReference type="ARBA" id="ARBA00023136"/>
    </source>
</evidence>
<evidence type="ECO:0000256" key="6">
    <source>
        <dbReference type="SAM" id="Phobius"/>
    </source>
</evidence>
<evidence type="ECO:0000256" key="2">
    <source>
        <dbReference type="ARBA" id="ARBA00008053"/>
    </source>
</evidence>
<dbReference type="EMBL" id="FQZL01000024">
    <property type="protein sequence ID" value="SHJ53246.1"/>
    <property type="molecule type" value="Genomic_DNA"/>
</dbReference>
<dbReference type="STRING" id="1121476.SAMN02745751_02787"/>
<proteinExistence type="inferred from homology"/>
<reference evidence="7 8" key="1">
    <citation type="submission" date="2016-11" db="EMBL/GenBank/DDBJ databases">
        <authorList>
            <person name="Jaros S."/>
            <person name="Januszkiewicz K."/>
            <person name="Wedrychowicz H."/>
        </authorList>
    </citation>
    <scope>NUCLEOTIDE SEQUENCE [LARGE SCALE GENOMIC DNA]</scope>
    <source>
        <strain evidence="7 8">DSM 17477</strain>
    </source>
</reference>
<comment type="subcellular location">
    <subcellularLocation>
        <location evidence="1">Endomembrane system</location>
    </subcellularLocation>
</comment>
<dbReference type="GO" id="GO:0012505">
    <property type="term" value="C:endomembrane system"/>
    <property type="evidence" value="ECO:0007669"/>
    <property type="project" value="UniProtKB-SubCell"/>
</dbReference>
<evidence type="ECO:0000256" key="4">
    <source>
        <dbReference type="ARBA" id="ARBA00022989"/>
    </source>
</evidence>
<evidence type="ECO:0000313" key="8">
    <source>
        <dbReference type="Proteomes" id="UP000184052"/>
    </source>
</evidence>
<dbReference type="PANTHER" id="PTHR35791:SF1">
    <property type="entry name" value="UPF0754 MEMBRANE PROTEIN YHEB"/>
    <property type="match status" value="1"/>
</dbReference>
<comment type="similarity">
    <text evidence="2">Belongs to the UPF0754 family.</text>
</comment>
<organism evidence="7 8">
    <name type="scientific">Dethiosulfatibacter aminovorans DSM 17477</name>
    <dbReference type="NCBI Taxonomy" id="1121476"/>
    <lineage>
        <taxon>Bacteria</taxon>
        <taxon>Bacillati</taxon>
        <taxon>Bacillota</taxon>
        <taxon>Tissierellia</taxon>
        <taxon>Dethiosulfatibacter</taxon>
    </lineage>
</organism>
<sequence length="203" mass="23028">MTNILVKIFILALIGSAIGYVTNVLAIKLLFRPYEEIRIPIINFRIQGVIPMRQKEIAKNIGEIIEQELVSISDILDNFVTEDKIHGLLLSIQNKLKAVIDVKISEMPLLAGFKGMIFGYIDRIMEEEGQDYIKEIIHNIGVNAQEEIKINEMVEEKINAFDLSKLEELAYEIARKELRHIEVLGGVLGFMIGIVQGIVVHLF</sequence>
<evidence type="ECO:0008006" key="9">
    <source>
        <dbReference type="Google" id="ProtNLM"/>
    </source>
</evidence>
<keyword evidence="5 6" id="KW-0472">Membrane</keyword>
<dbReference type="RefSeq" id="WP_073050177.1">
    <property type="nucleotide sequence ID" value="NZ_FQZL01000024.1"/>
</dbReference>
<feature type="transmembrane region" description="Helical" evidence="6">
    <location>
        <begin position="183"/>
        <end position="202"/>
    </location>
</feature>
<dbReference type="Proteomes" id="UP000184052">
    <property type="component" value="Unassembled WGS sequence"/>
</dbReference>
<dbReference type="Pfam" id="PF04286">
    <property type="entry name" value="DUF445"/>
    <property type="match status" value="2"/>
</dbReference>
<dbReference type="InterPro" id="IPR007383">
    <property type="entry name" value="DUF445"/>
</dbReference>
<keyword evidence="8" id="KW-1185">Reference proteome</keyword>
<feature type="transmembrane region" description="Helical" evidence="6">
    <location>
        <begin position="6"/>
        <end position="31"/>
    </location>
</feature>
<name>A0A1M6K2R1_9FIRM</name>